<evidence type="ECO:0000256" key="6">
    <source>
        <dbReference type="ARBA" id="ARBA00022989"/>
    </source>
</evidence>
<feature type="transmembrane region" description="Helical" evidence="8">
    <location>
        <begin position="12"/>
        <end position="32"/>
    </location>
</feature>
<keyword evidence="5 8" id="KW-0812">Transmembrane</keyword>
<proteinExistence type="predicted"/>
<feature type="transmembrane region" description="Helical" evidence="8">
    <location>
        <begin position="135"/>
        <end position="155"/>
    </location>
</feature>
<evidence type="ECO:0000256" key="3">
    <source>
        <dbReference type="ARBA" id="ARBA00022475"/>
    </source>
</evidence>
<evidence type="ECO:0000256" key="2">
    <source>
        <dbReference type="ARBA" id="ARBA00022448"/>
    </source>
</evidence>
<dbReference type="PANTHER" id="PTHR23522:SF10">
    <property type="entry name" value="3-PHENYLPROPIONIC ACID TRANSPORTER-RELATED"/>
    <property type="match status" value="1"/>
</dbReference>
<protein>
    <submittedName>
        <fullName evidence="10">MFS transporter</fullName>
    </submittedName>
</protein>
<keyword evidence="2" id="KW-0813">Transport</keyword>
<dbReference type="EMBL" id="JBDIML010000004">
    <property type="protein sequence ID" value="MEN2768109.1"/>
    <property type="molecule type" value="Genomic_DNA"/>
</dbReference>
<organism evidence="10 11">
    <name type="scientific">Ornithinibacillus xuwenensis</name>
    <dbReference type="NCBI Taxonomy" id="3144668"/>
    <lineage>
        <taxon>Bacteria</taxon>
        <taxon>Bacillati</taxon>
        <taxon>Bacillota</taxon>
        <taxon>Bacilli</taxon>
        <taxon>Bacillales</taxon>
        <taxon>Bacillaceae</taxon>
        <taxon>Ornithinibacillus</taxon>
    </lineage>
</organism>
<dbReference type="InterPro" id="IPR024989">
    <property type="entry name" value="MFS_assoc_dom"/>
</dbReference>
<keyword evidence="3" id="KW-1003">Cell membrane</keyword>
<evidence type="ECO:0000256" key="8">
    <source>
        <dbReference type="SAM" id="Phobius"/>
    </source>
</evidence>
<feature type="transmembrane region" description="Helical" evidence="8">
    <location>
        <begin position="265"/>
        <end position="285"/>
    </location>
</feature>
<reference evidence="10 11" key="1">
    <citation type="submission" date="2024-05" db="EMBL/GenBank/DDBJ databases">
        <authorList>
            <person name="Haq I."/>
            <person name="Ullah Z."/>
            <person name="Ahmad R."/>
            <person name="Li M."/>
            <person name="Tong Y."/>
        </authorList>
    </citation>
    <scope>NUCLEOTIDE SEQUENCE [LARGE SCALE GENOMIC DNA]</scope>
    <source>
        <strain evidence="10 11">16A2E</strain>
    </source>
</reference>
<evidence type="ECO:0000259" key="9">
    <source>
        <dbReference type="Pfam" id="PF12832"/>
    </source>
</evidence>
<dbReference type="RefSeq" id="WP_345825591.1">
    <property type="nucleotide sequence ID" value="NZ_JBDIML010000004.1"/>
</dbReference>
<evidence type="ECO:0000256" key="4">
    <source>
        <dbReference type="ARBA" id="ARBA00022519"/>
    </source>
</evidence>
<feature type="transmembrane region" description="Helical" evidence="8">
    <location>
        <begin position="95"/>
        <end position="114"/>
    </location>
</feature>
<accession>A0ABU9XLV2</accession>
<feature type="transmembrane region" description="Helical" evidence="8">
    <location>
        <begin position="355"/>
        <end position="378"/>
    </location>
</feature>
<keyword evidence="7 8" id="KW-0472">Membrane</keyword>
<evidence type="ECO:0000256" key="7">
    <source>
        <dbReference type="ARBA" id="ARBA00023136"/>
    </source>
</evidence>
<feature type="domain" description="Major facilitator superfamily associated" evidence="9">
    <location>
        <begin position="9"/>
        <end position="358"/>
    </location>
</feature>
<sequence length="388" mass="42850">MANNESLVPLKMLLFSFHASNTIILSFLPLYLAYKGLNGTEIGWVLAIGPLASIFAQPFWGYLSDKYKTVKRILLICVCGLLIFSTVFFQMNHLISIILMGAVFYFFTTPIGALGDSLAQRRADVLGKSFGTIRMWGSIGFATSSLVIGEILSRVGVQHMIWPYLFFGLLALLVVFRLKDVKVESDPVKLKDIGILVKNKAFLLFLLSVVFLSISHRTNDSYIGLYIAELGGSEALVGLGWFVGVASEALVFAFAGLWFRKLHPLVFVMIAGAIYSIRWFIYGTLDDPTFVIALQFLHGITFGVFYLAAFDYVSRLIPKLLQSTGHLVFFATFFGISGIIGSLAGGAIMDAFNGGTLYTILGFVAMIGTLAIFTYHFMFTRKSTSNQH</sequence>
<evidence type="ECO:0000256" key="1">
    <source>
        <dbReference type="ARBA" id="ARBA00004429"/>
    </source>
</evidence>
<dbReference type="PIRSF" id="PIRSF004925">
    <property type="entry name" value="HcaT"/>
    <property type="match status" value="1"/>
</dbReference>
<dbReference type="Gene3D" id="1.20.1250.20">
    <property type="entry name" value="MFS general substrate transporter like domains"/>
    <property type="match status" value="2"/>
</dbReference>
<feature type="transmembrane region" description="Helical" evidence="8">
    <location>
        <begin position="161"/>
        <end position="178"/>
    </location>
</feature>
<dbReference type="InterPro" id="IPR036259">
    <property type="entry name" value="MFS_trans_sf"/>
</dbReference>
<feature type="transmembrane region" description="Helical" evidence="8">
    <location>
        <begin position="236"/>
        <end position="258"/>
    </location>
</feature>
<feature type="transmembrane region" description="Helical" evidence="8">
    <location>
        <begin position="325"/>
        <end position="349"/>
    </location>
</feature>
<dbReference type="SUPFAM" id="SSF103473">
    <property type="entry name" value="MFS general substrate transporter"/>
    <property type="match status" value="1"/>
</dbReference>
<dbReference type="PANTHER" id="PTHR23522">
    <property type="entry name" value="BLL5896 PROTEIN"/>
    <property type="match status" value="1"/>
</dbReference>
<gene>
    <name evidence="10" type="ORF">ABC228_13080</name>
</gene>
<feature type="transmembrane region" description="Helical" evidence="8">
    <location>
        <begin position="199"/>
        <end position="216"/>
    </location>
</feature>
<comment type="subcellular location">
    <subcellularLocation>
        <location evidence="1">Cell inner membrane</location>
        <topology evidence="1">Multi-pass membrane protein</topology>
    </subcellularLocation>
</comment>
<feature type="transmembrane region" description="Helical" evidence="8">
    <location>
        <begin position="291"/>
        <end position="313"/>
    </location>
</feature>
<name>A0ABU9XLV2_9BACI</name>
<comment type="caution">
    <text evidence="10">The sequence shown here is derived from an EMBL/GenBank/DDBJ whole genome shotgun (WGS) entry which is preliminary data.</text>
</comment>
<evidence type="ECO:0000313" key="10">
    <source>
        <dbReference type="EMBL" id="MEN2768109.1"/>
    </source>
</evidence>
<keyword evidence="11" id="KW-1185">Reference proteome</keyword>
<evidence type="ECO:0000313" key="11">
    <source>
        <dbReference type="Proteomes" id="UP001444625"/>
    </source>
</evidence>
<evidence type="ECO:0000256" key="5">
    <source>
        <dbReference type="ARBA" id="ARBA00022692"/>
    </source>
</evidence>
<feature type="transmembrane region" description="Helical" evidence="8">
    <location>
        <begin position="70"/>
        <end position="89"/>
    </location>
</feature>
<keyword evidence="6 8" id="KW-1133">Transmembrane helix</keyword>
<dbReference type="Pfam" id="PF12832">
    <property type="entry name" value="MFS_1_like"/>
    <property type="match status" value="1"/>
</dbReference>
<dbReference type="InterPro" id="IPR026032">
    <property type="entry name" value="HcaT-like"/>
</dbReference>
<feature type="transmembrane region" description="Helical" evidence="8">
    <location>
        <begin position="44"/>
        <end position="63"/>
    </location>
</feature>
<keyword evidence="4" id="KW-0997">Cell inner membrane</keyword>
<dbReference type="Proteomes" id="UP001444625">
    <property type="component" value="Unassembled WGS sequence"/>
</dbReference>